<dbReference type="RefSeq" id="WP_073016603.1">
    <property type="nucleotide sequence ID" value="NZ_FQXU01000003.1"/>
</dbReference>
<dbReference type="NCBIfam" id="NF033727">
    <property type="entry name" value="chaperon_ArsD"/>
    <property type="match status" value="1"/>
</dbReference>
<protein>
    <submittedName>
        <fullName evidence="1">Arsenical resistance operon trans-acting repressor ArsD</fullName>
    </submittedName>
</protein>
<gene>
    <name evidence="1" type="ORF">SAMN02745941_00631</name>
</gene>
<dbReference type="Proteomes" id="UP000184241">
    <property type="component" value="Unassembled WGS sequence"/>
</dbReference>
<accession>A0A1M5USY8</accession>
<dbReference type="GO" id="GO:0046685">
    <property type="term" value="P:response to arsenic-containing substance"/>
    <property type="evidence" value="ECO:0007669"/>
    <property type="project" value="InterPro"/>
</dbReference>
<sequence>MKKMIIFDPAMCCSTGVCGPGVDPELLRVSTVLNNLKNNGVVVERHNLSSNPQAFVDNKVINDILNTDGVDTLPVTLVDGEVVKTKGYLSNEEFCKHLEVPEEYLKVSIKKAEMKLKPKSCGCKDGCC</sequence>
<organism evidence="1 2">
    <name type="scientific">Clostridium intestinale DSM 6191</name>
    <dbReference type="NCBI Taxonomy" id="1121320"/>
    <lineage>
        <taxon>Bacteria</taxon>
        <taxon>Bacillati</taxon>
        <taxon>Bacillota</taxon>
        <taxon>Clostridia</taxon>
        <taxon>Eubacteriales</taxon>
        <taxon>Clostridiaceae</taxon>
        <taxon>Clostridium</taxon>
    </lineage>
</organism>
<evidence type="ECO:0000313" key="1">
    <source>
        <dbReference type="EMBL" id="SHH66046.1"/>
    </source>
</evidence>
<dbReference type="EMBL" id="FQXU01000003">
    <property type="protein sequence ID" value="SHH66046.1"/>
    <property type="molecule type" value="Genomic_DNA"/>
</dbReference>
<name>A0A1M5USY8_9CLOT</name>
<reference evidence="1 2" key="1">
    <citation type="submission" date="2016-11" db="EMBL/GenBank/DDBJ databases">
        <authorList>
            <person name="Jaros S."/>
            <person name="Januszkiewicz K."/>
            <person name="Wedrychowicz H."/>
        </authorList>
    </citation>
    <scope>NUCLEOTIDE SEQUENCE [LARGE SCALE GENOMIC DNA]</scope>
    <source>
        <strain evidence="1 2">DSM 6191</strain>
    </source>
</reference>
<dbReference type="Pfam" id="PF06953">
    <property type="entry name" value="ArsD"/>
    <property type="match status" value="1"/>
</dbReference>
<proteinExistence type="predicted"/>
<dbReference type="GO" id="GO:0045892">
    <property type="term" value="P:negative regulation of DNA-templated transcription"/>
    <property type="evidence" value="ECO:0007669"/>
    <property type="project" value="InterPro"/>
</dbReference>
<evidence type="ECO:0000313" key="2">
    <source>
        <dbReference type="Proteomes" id="UP000184241"/>
    </source>
</evidence>
<dbReference type="InterPro" id="IPR010712">
    <property type="entry name" value="Arsenical-R_ArsD"/>
</dbReference>
<dbReference type="Gene3D" id="3.40.30.10">
    <property type="entry name" value="Glutaredoxin"/>
    <property type="match status" value="1"/>
</dbReference>
<dbReference type="AlphaFoldDB" id="A0A1M5USY8"/>
<dbReference type="GO" id="GO:0003677">
    <property type="term" value="F:DNA binding"/>
    <property type="evidence" value="ECO:0007669"/>
    <property type="project" value="InterPro"/>
</dbReference>